<dbReference type="Proteomes" id="UP000005326">
    <property type="component" value="Unassembled WGS sequence"/>
</dbReference>
<dbReference type="InterPro" id="IPR041657">
    <property type="entry name" value="HTH_17"/>
</dbReference>
<reference evidence="2" key="2">
    <citation type="submission" date="2014-06" db="EMBL/GenBank/DDBJ databases">
        <title>Draft genome sequence of Eubacterium siraeum (DSM 15702).</title>
        <authorList>
            <person name="Sudarsanam P."/>
            <person name="Ley R."/>
            <person name="Guruge J."/>
            <person name="Turnbaugh P.J."/>
            <person name="Mahowald M."/>
            <person name="Liep D."/>
            <person name="Gordon J."/>
        </authorList>
    </citation>
    <scope>NUCLEOTIDE SEQUENCE</scope>
    <source>
        <strain evidence="2">DSM 15702</strain>
    </source>
</reference>
<proteinExistence type="predicted"/>
<dbReference type="Gene3D" id="1.10.10.10">
    <property type="entry name" value="Winged helix-like DNA-binding domain superfamily/Winged helix DNA-binding domain"/>
    <property type="match status" value="1"/>
</dbReference>
<accession>B0MMM1</accession>
<dbReference type="InterPro" id="IPR036388">
    <property type="entry name" value="WH-like_DNA-bd_sf"/>
</dbReference>
<evidence type="ECO:0000259" key="1">
    <source>
        <dbReference type="Pfam" id="PF12728"/>
    </source>
</evidence>
<dbReference type="NCBIfam" id="TIGR01764">
    <property type="entry name" value="excise"/>
    <property type="match status" value="1"/>
</dbReference>
<dbReference type="AlphaFoldDB" id="B0MMM1"/>
<comment type="caution">
    <text evidence="2">The sequence shown here is derived from an EMBL/GenBank/DDBJ whole genome shotgun (WGS) entry which is preliminary data.</text>
</comment>
<dbReference type="InterPro" id="IPR010093">
    <property type="entry name" value="SinI_DNA-bd"/>
</dbReference>
<evidence type="ECO:0000313" key="3">
    <source>
        <dbReference type="Proteomes" id="UP000005326"/>
    </source>
</evidence>
<dbReference type="EMBL" id="ABCA03000042">
    <property type="protein sequence ID" value="EDS01087.1"/>
    <property type="molecule type" value="Genomic_DNA"/>
</dbReference>
<reference evidence="2" key="1">
    <citation type="submission" date="2007-10" db="EMBL/GenBank/DDBJ databases">
        <authorList>
            <person name="Fulton L."/>
            <person name="Clifton S."/>
            <person name="Fulton B."/>
            <person name="Xu J."/>
            <person name="Minx P."/>
            <person name="Pepin K.H."/>
            <person name="Johnson M."/>
            <person name="Thiruvilangam P."/>
            <person name="Bhonagiri V."/>
            <person name="Nash W.E."/>
            <person name="Mardis E.R."/>
            <person name="Wilson R.K."/>
        </authorList>
    </citation>
    <scope>NUCLEOTIDE SEQUENCE [LARGE SCALE GENOMIC DNA]</scope>
    <source>
        <strain evidence="2">DSM 15702</strain>
    </source>
</reference>
<organism evidence="2 3">
    <name type="scientific">[Eubacterium] siraeum DSM 15702</name>
    <dbReference type="NCBI Taxonomy" id="428128"/>
    <lineage>
        <taxon>Bacteria</taxon>
        <taxon>Bacillati</taxon>
        <taxon>Bacillota</taxon>
        <taxon>Clostridia</taxon>
        <taxon>Eubacteriales</taxon>
        <taxon>Oscillospiraceae</taxon>
        <taxon>Oscillospiraceae incertae sedis</taxon>
    </lineage>
</organism>
<dbReference type="SUPFAM" id="SSF46955">
    <property type="entry name" value="Putative DNA-binding domain"/>
    <property type="match status" value="1"/>
</dbReference>
<feature type="domain" description="Helix-turn-helix" evidence="1">
    <location>
        <begin position="17"/>
        <end position="65"/>
    </location>
</feature>
<name>B0MMM1_9FIRM</name>
<dbReference type="InterPro" id="IPR009061">
    <property type="entry name" value="DNA-bd_dom_put_sf"/>
</dbReference>
<evidence type="ECO:0000313" key="2">
    <source>
        <dbReference type="EMBL" id="EDS01087.1"/>
    </source>
</evidence>
<keyword evidence="3" id="KW-1185">Reference proteome</keyword>
<gene>
    <name evidence="2" type="ORF">EUBSIR_01052</name>
</gene>
<protein>
    <submittedName>
        <fullName evidence="2">DNA binding domain, excisionase family</fullName>
    </submittedName>
</protein>
<dbReference type="Pfam" id="PF12728">
    <property type="entry name" value="HTH_17"/>
    <property type="match status" value="1"/>
</dbReference>
<dbReference type="GO" id="GO:0003677">
    <property type="term" value="F:DNA binding"/>
    <property type="evidence" value="ECO:0007669"/>
    <property type="project" value="InterPro"/>
</dbReference>
<sequence>MTKKEHEKELRCYPAALTAAEVAEILRVSTKTVYKLIKEKSLPAVKVGRENRIAKSQLIDYLRQRERPGSNPKVCFLEKTSEKVWTCAVSCDIVRVGKNKKGVNANECRNHTCSQRTG</sequence>